<dbReference type="OrthoDB" id="9769293at2"/>
<dbReference type="SUPFAM" id="SSF52540">
    <property type="entry name" value="P-loop containing nucleoside triphosphate hydrolases"/>
    <property type="match status" value="1"/>
</dbReference>
<dbReference type="InterPro" id="IPR014555">
    <property type="entry name" value="RecF-like"/>
</dbReference>
<dbReference type="InterPro" id="IPR051396">
    <property type="entry name" value="Bact_Antivir_Def_Nuclease"/>
</dbReference>
<dbReference type="STRING" id="659014.SAMN04487996_10670"/>
<dbReference type="PIRSF" id="PIRSF029347">
    <property type="entry name" value="RecF"/>
    <property type="match status" value="1"/>
</dbReference>
<dbReference type="InterPro" id="IPR027417">
    <property type="entry name" value="P-loop_NTPase"/>
</dbReference>
<proteinExistence type="predicted"/>
<name>A0A1G7EI70_9BACT</name>
<evidence type="ECO:0000313" key="3">
    <source>
        <dbReference type="Proteomes" id="UP000198748"/>
    </source>
</evidence>
<dbReference type="EMBL" id="FNAN01000006">
    <property type="protein sequence ID" value="SDE63165.1"/>
    <property type="molecule type" value="Genomic_DNA"/>
</dbReference>
<evidence type="ECO:0000313" key="2">
    <source>
        <dbReference type="EMBL" id="SDE63165.1"/>
    </source>
</evidence>
<dbReference type="Pfam" id="PF13304">
    <property type="entry name" value="AAA_21"/>
    <property type="match status" value="1"/>
</dbReference>
<dbReference type="GO" id="GO:0016887">
    <property type="term" value="F:ATP hydrolysis activity"/>
    <property type="evidence" value="ECO:0007669"/>
    <property type="project" value="InterPro"/>
</dbReference>
<keyword evidence="3" id="KW-1185">Reference proteome</keyword>
<dbReference type="RefSeq" id="WP_090149103.1">
    <property type="nucleotide sequence ID" value="NZ_FNAN01000006.1"/>
</dbReference>
<dbReference type="PANTHER" id="PTHR43581">
    <property type="entry name" value="ATP/GTP PHOSPHATASE"/>
    <property type="match status" value="1"/>
</dbReference>
<dbReference type="Gene3D" id="3.40.50.300">
    <property type="entry name" value="P-loop containing nucleotide triphosphate hydrolases"/>
    <property type="match status" value="2"/>
</dbReference>
<dbReference type="GO" id="GO:0005524">
    <property type="term" value="F:ATP binding"/>
    <property type="evidence" value="ECO:0007669"/>
    <property type="project" value="InterPro"/>
</dbReference>
<dbReference type="InterPro" id="IPR003959">
    <property type="entry name" value="ATPase_AAA_core"/>
</dbReference>
<sequence>MLKSIEIKNFRNLRHVSIERLGRVNLIIGRNNTGKTSFLESLRVLLQSGFDNTVEKILIARQERYKSFRELSIQIEELAGLFYGREGGFSEEEKIEILAETENTLLPIGFGLRFVRYREQHVDFGDTDVPEIFANLITKAYKMKVEAPVQSSDGRIGLEITTDQDKYIRSLHENDVLDAIALNWLSGRRTDACNFISAVNAVDDSDLDIWWAKIALTEGEDIAVSALQAVEPGVERISQIKELQDDDTRFVVRLNGHRKPVPLRSMGDGINRILTLVLAMISSSGGYLLIDEFENGLHYSVQQDLWKIIFQLAEKLNIQVFATTHSSDTIGAFESIVNKDVSNPLSGLLIKLENIDDNIESLVFEPDELKVIKDNHIEVRR</sequence>
<protein>
    <submittedName>
        <fullName evidence="2">ATPase/GTPase, AAA15 family</fullName>
    </submittedName>
</protein>
<dbReference type="Proteomes" id="UP000198748">
    <property type="component" value="Unassembled WGS sequence"/>
</dbReference>
<dbReference type="AlphaFoldDB" id="A0A1G7EI70"/>
<gene>
    <name evidence="2" type="ORF">SAMN04487996_10670</name>
</gene>
<reference evidence="3" key="1">
    <citation type="submission" date="2016-10" db="EMBL/GenBank/DDBJ databases">
        <authorList>
            <person name="Varghese N."/>
            <person name="Submissions S."/>
        </authorList>
    </citation>
    <scope>NUCLEOTIDE SEQUENCE [LARGE SCALE GENOMIC DNA]</scope>
    <source>
        <strain evidence="3">DSM 25329</strain>
    </source>
</reference>
<organism evidence="2 3">
    <name type="scientific">Dyadobacter soli</name>
    <dbReference type="NCBI Taxonomy" id="659014"/>
    <lineage>
        <taxon>Bacteria</taxon>
        <taxon>Pseudomonadati</taxon>
        <taxon>Bacteroidota</taxon>
        <taxon>Cytophagia</taxon>
        <taxon>Cytophagales</taxon>
        <taxon>Spirosomataceae</taxon>
        <taxon>Dyadobacter</taxon>
    </lineage>
</organism>
<accession>A0A1G7EI70</accession>
<evidence type="ECO:0000259" key="1">
    <source>
        <dbReference type="Pfam" id="PF13304"/>
    </source>
</evidence>
<feature type="domain" description="ATPase AAA-type core" evidence="1">
    <location>
        <begin position="24"/>
        <end position="326"/>
    </location>
</feature>
<dbReference type="PANTHER" id="PTHR43581:SF4">
    <property type="entry name" value="ATP_GTP PHOSPHATASE"/>
    <property type="match status" value="1"/>
</dbReference>